<protein>
    <recommendedName>
        <fullName evidence="3">Extracellular solute-binding protein</fullName>
    </recommendedName>
</protein>
<reference evidence="2" key="1">
    <citation type="journal article" date="2014" name="Front. Microbiol.">
        <title>High frequency of phylogenetically diverse reductive dehalogenase-homologous genes in deep subseafloor sedimentary metagenomes.</title>
        <authorList>
            <person name="Kawai M."/>
            <person name="Futagami T."/>
            <person name="Toyoda A."/>
            <person name="Takaki Y."/>
            <person name="Nishi S."/>
            <person name="Hori S."/>
            <person name="Arai W."/>
            <person name="Tsubouchi T."/>
            <person name="Morono Y."/>
            <person name="Uchiyama I."/>
            <person name="Ito T."/>
            <person name="Fujiyama A."/>
            <person name="Inagaki F."/>
            <person name="Takami H."/>
        </authorList>
    </citation>
    <scope>NUCLEOTIDE SEQUENCE</scope>
    <source>
        <strain evidence="2">Expedition CK06-06</strain>
    </source>
</reference>
<gene>
    <name evidence="2" type="ORF">S03H2_35737</name>
</gene>
<comment type="caution">
    <text evidence="2">The sequence shown here is derived from an EMBL/GenBank/DDBJ whole genome shotgun (WGS) entry which is preliminary data.</text>
</comment>
<dbReference type="SUPFAM" id="SSF53850">
    <property type="entry name" value="Periplasmic binding protein-like II"/>
    <property type="match status" value="1"/>
</dbReference>
<feature type="coiled-coil region" evidence="1">
    <location>
        <begin position="119"/>
        <end position="146"/>
    </location>
</feature>
<dbReference type="Pfam" id="PF13416">
    <property type="entry name" value="SBP_bac_8"/>
    <property type="match status" value="1"/>
</dbReference>
<proteinExistence type="predicted"/>
<dbReference type="Gene3D" id="3.40.190.10">
    <property type="entry name" value="Periplasmic binding protein-like II"/>
    <property type="match status" value="2"/>
</dbReference>
<keyword evidence="1" id="KW-0175">Coiled coil</keyword>
<accession>X1HYJ8</accession>
<feature type="non-terminal residue" evidence="2">
    <location>
        <position position="1"/>
    </location>
</feature>
<evidence type="ECO:0008006" key="3">
    <source>
        <dbReference type="Google" id="ProtNLM"/>
    </source>
</evidence>
<dbReference type="InterPro" id="IPR006059">
    <property type="entry name" value="SBP"/>
</dbReference>
<evidence type="ECO:0000313" key="2">
    <source>
        <dbReference type="EMBL" id="GAH50378.1"/>
    </source>
</evidence>
<dbReference type="EMBL" id="BARU01021880">
    <property type="protein sequence ID" value="GAH50378.1"/>
    <property type="molecule type" value="Genomic_DNA"/>
</dbReference>
<evidence type="ECO:0000256" key="1">
    <source>
        <dbReference type="SAM" id="Coils"/>
    </source>
</evidence>
<sequence length="149" mass="16939">SFQIEKYHPELADDVEVAMPTKKEKRVTYVCPNVMVISSITKHPEESWKLVMWLTSPDSMEKILAPQGITPTRKSVTKYAAYMENERSQMIMQIPELGYGTTTPPSCDFPMLEITGNHIQAALRGIEGIKEALDKAAEETNRVLERVRR</sequence>
<dbReference type="AlphaFoldDB" id="X1HYJ8"/>
<organism evidence="2">
    <name type="scientific">marine sediment metagenome</name>
    <dbReference type="NCBI Taxonomy" id="412755"/>
    <lineage>
        <taxon>unclassified sequences</taxon>
        <taxon>metagenomes</taxon>
        <taxon>ecological metagenomes</taxon>
    </lineage>
</organism>
<name>X1HYJ8_9ZZZZ</name>